<organism evidence="5 6">
    <name type="scientific">Paenibacillus graminis</name>
    <dbReference type="NCBI Taxonomy" id="189425"/>
    <lineage>
        <taxon>Bacteria</taxon>
        <taxon>Bacillati</taxon>
        <taxon>Bacillota</taxon>
        <taxon>Bacilli</taxon>
        <taxon>Bacillales</taxon>
        <taxon>Paenibacillaceae</taxon>
        <taxon>Paenibacillus</taxon>
    </lineage>
</organism>
<dbReference type="InterPro" id="IPR020449">
    <property type="entry name" value="Tscrpt_reg_AraC-type_HTH"/>
</dbReference>
<keyword evidence="2" id="KW-0238">DNA-binding</keyword>
<dbReference type="STRING" id="189425.PGRAT_14215"/>
<dbReference type="HOGENOM" id="CLU_000445_81_20_9"/>
<dbReference type="GO" id="GO:0043565">
    <property type="term" value="F:sequence-specific DNA binding"/>
    <property type="evidence" value="ECO:0007669"/>
    <property type="project" value="InterPro"/>
</dbReference>
<dbReference type="EMBL" id="CP009287">
    <property type="protein sequence ID" value="AIQ68647.1"/>
    <property type="molecule type" value="Genomic_DNA"/>
</dbReference>
<protein>
    <recommendedName>
        <fullName evidence="4">HTH araC/xylS-type domain-containing protein</fullName>
    </recommendedName>
</protein>
<reference evidence="5 6" key="1">
    <citation type="submission" date="2014-08" db="EMBL/GenBank/DDBJ databases">
        <title>Comparative genomics of the Paenibacillus odorifer group.</title>
        <authorList>
            <person name="den Bakker H.C."/>
            <person name="Tsai Y.-C."/>
            <person name="Martin N."/>
            <person name="Korlach J."/>
            <person name="Wiedmann M."/>
        </authorList>
    </citation>
    <scope>NUCLEOTIDE SEQUENCE [LARGE SCALE GENOMIC DNA]</scope>
    <source>
        <strain evidence="5 6">DSM 15220</strain>
    </source>
</reference>
<gene>
    <name evidence="5" type="ORF">PGRAT_14215</name>
</gene>
<dbReference type="GO" id="GO:0003700">
    <property type="term" value="F:DNA-binding transcription factor activity"/>
    <property type="evidence" value="ECO:0007669"/>
    <property type="project" value="InterPro"/>
</dbReference>
<sequence length="84" mass="9928">MAKQINLSQGYFSNLFKKVQGISFQQYVMYEKMEKAKAMLIGGRQVQEIAQDLGYEHRRYFSEVFKKYTGMTPSDFKLHYLGKE</sequence>
<dbReference type="PANTHER" id="PTHR43280:SF2">
    <property type="entry name" value="HTH-TYPE TRANSCRIPTIONAL REGULATOR EXSA"/>
    <property type="match status" value="1"/>
</dbReference>
<dbReference type="Proteomes" id="UP000029500">
    <property type="component" value="Chromosome"/>
</dbReference>
<dbReference type="PROSITE" id="PS01124">
    <property type="entry name" value="HTH_ARAC_FAMILY_2"/>
    <property type="match status" value="1"/>
</dbReference>
<proteinExistence type="predicted"/>
<dbReference type="PRINTS" id="PR00032">
    <property type="entry name" value="HTHARAC"/>
</dbReference>
<evidence type="ECO:0000256" key="1">
    <source>
        <dbReference type="ARBA" id="ARBA00023015"/>
    </source>
</evidence>
<keyword evidence="3" id="KW-0804">Transcription</keyword>
<dbReference type="eggNOG" id="COG2207">
    <property type="taxonomic scope" value="Bacteria"/>
</dbReference>
<keyword evidence="6" id="KW-1185">Reference proteome</keyword>
<dbReference type="AlphaFoldDB" id="A0A089M5Z0"/>
<dbReference type="PANTHER" id="PTHR43280">
    <property type="entry name" value="ARAC-FAMILY TRANSCRIPTIONAL REGULATOR"/>
    <property type="match status" value="1"/>
</dbReference>
<dbReference type="Pfam" id="PF12833">
    <property type="entry name" value="HTH_18"/>
    <property type="match status" value="1"/>
</dbReference>
<evidence type="ECO:0000313" key="5">
    <source>
        <dbReference type="EMBL" id="AIQ68647.1"/>
    </source>
</evidence>
<evidence type="ECO:0000259" key="4">
    <source>
        <dbReference type="PROSITE" id="PS01124"/>
    </source>
</evidence>
<keyword evidence="1" id="KW-0805">Transcription regulation</keyword>
<dbReference type="SUPFAM" id="SSF46689">
    <property type="entry name" value="Homeodomain-like"/>
    <property type="match status" value="1"/>
</dbReference>
<dbReference type="PROSITE" id="PS00041">
    <property type="entry name" value="HTH_ARAC_FAMILY_1"/>
    <property type="match status" value="1"/>
</dbReference>
<name>A0A089M5Z0_9BACL</name>
<feature type="domain" description="HTH araC/xylS-type" evidence="4">
    <location>
        <begin position="1"/>
        <end position="79"/>
    </location>
</feature>
<dbReference type="Gene3D" id="1.10.10.60">
    <property type="entry name" value="Homeodomain-like"/>
    <property type="match status" value="2"/>
</dbReference>
<accession>A0A089M5Z0</accession>
<dbReference type="InterPro" id="IPR018062">
    <property type="entry name" value="HTH_AraC-typ_CS"/>
</dbReference>
<evidence type="ECO:0000256" key="2">
    <source>
        <dbReference type="ARBA" id="ARBA00023125"/>
    </source>
</evidence>
<evidence type="ECO:0000313" key="6">
    <source>
        <dbReference type="Proteomes" id="UP000029500"/>
    </source>
</evidence>
<dbReference type="InterPro" id="IPR009057">
    <property type="entry name" value="Homeodomain-like_sf"/>
</dbReference>
<evidence type="ECO:0000256" key="3">
    <source>
        <dbReference type="ARBA" id="ARBA00023163"/>
    </source>
</evidence>
<dbReference type="SMART" id="SM00342">
    <property type="entry name" value="HTH_ARAC"/>
    <property type="match status" value="1"/>
</dbReference>
<dbReference type="InterPro" id="IPR018060">
    <property type="entry name" value="HTH_AraC"/>
</dbReference>
<dbReference type="KEGG" id="pgm:PGRAT_14215"/>